<feature type="transmembrane region" description="Helical" evidence="1">
    <location>
        <begin position="375"/>
        <end position="406"/>
    </location>
</feature>
<feature type="transmembrane region" description="Helical" evidence="1">
    <location>
        <begin position="6"/>
        <end position="21"/>
    </location>
</feature>
<evidence type="ECO:0000313" key="3">
    <source>
        <dbReference type="Proteomes" id="UP001501496"/>
    </source>
</evidence>
<feature type="transmembrane region" description="Helical" evidence="1">
    <location>
        <begin position="53"/>
        <end position="71"/>
    </location>
</feature>
<accession>A0ABP8C667</accession>
<keyword evidence="3" id="KW-1185">Reference proteome</keyword>
<dbReference type="RefSeq" id="WP_344787239.1">
    <property type="nucleotide sequence ID" value="NZ_BAABCA010000002.1"/>
</dbReference>
<feature type="transmembrane region" description="Helical" evidence="1">
    <location>
        <begin position="246"/>
        <end position="268"/>
    </location>
</feature>
<gene>
    <name evidence="2" type="ORF">GCM10022291_12260</name>
</gene>
<keyword evidence="1" id="KW-0812">Transmembrane</keyword>
<feature type="transmembrane region" description="Helical" evidence="1">
    <location>
        <begin position="150"/>
        <end position="168"/>
    </location>
</feature>
<feature type="transmembrane region" description="Helical" evidence="1">
    <location>
        <begin position="28"/>
        <end position="47"/>
    </location>
</feature>
<feature type="transmembrane region" description="Helical" evidence="1">
    <location>
        <begin position="344"/>
        <end position="363"/>
    </location>
</feature>
<sequence>MQLLIFLVLTIAYITIGFQFLKNRDISVFLKLTVLLPITSSLIPLHTHFQVNVYYFFSFIVVVAYFFQTLFKPKMDKNIVIVTALLIGFIGFYLLYDVLIYKENLKVINLLKDFKPLIFILFGFVFLYVLKNRRLNWKGKEAKKIMKYNFIATIVWFVILNTTGFISFATNDPYYSVTDIRYTSVGASFILIYYIAGLGVNRKFDKYDLAYILIPLFLSGNRTVLFTLAVIYLINMVMVTTNAIKLFSRIGVFVSAGLVLFFGVFSFNEKLRTRILTMFDYDIVMRQLIEFRFAPFIEKLNTYSWYDYFFGKGIGETIFIPWFVWRETVDNYNIYMDNIFLTLYIKYGVFSLIVVFLLIHFINQTKTNKRFKILLLIYFFIMGLTTAFMYQAKFLFILIVLASFSFETKTLNRKE</sequence>
<feature type="transmembrane region" description="Helical" evidence="1">
    <location>
        <begin position="113"/>
        <end position="130"/>
    </location>
</feature>
<evidence type="ECO:0008006" key="4">
    <source>
        <dbReference type="Google" id="ProtNLM"/>
    </source>
</evidence>
<evidence type="ECO:0000256" key="1">
    <source>
        <dbReference type="SAM" id="Phobius"/>
    </source>
</evidence>
<reference evidence="3" key="1">
    <citation type="journal article" date="2019" name="Int. J. Syst. Evol. Microbiol.">
        <title>The Global Catalogue of Microorganisms (GCM) 10K type strain sequencing project: providing services to taxonomists for standard genome sequencing and annotation.</title>
        <authorList>
            <consortium name="The Broad Institute Genomics Platform"/>
            <consortium name="The Broad Institute Genome Sequencing Center for Infectious Disease"/>
            <person name="Wu L."/>
            <person name="Ma J."/>
        </authorList>
    </citation>
    <scope>NUCLEOTIDE SEQUENCE [LARGE SCALE GENOMIC DNA]</scope>
    <source>
        <strain evidence="3">JCM 17630</strain>
    </source>
</reference>
<dbReference type="EMBL" id="BAABCA010000002">
    <property type="protein sequence ID" value="GAA4233947.1"/>
    <property type="molecule type" value="Genomic_DNA"/>
</dbReference>
<protein>
    <recommendedName>
        <fullName evidence="4">O-antigen polymerase</fullName>
    </recommendedName>
</protein>
<keyword evidence="1" id="KW-0472">Membrane</keyword>
<feature type="transmembrane region" description="Helical" evidence="1">
    <location>
        <begin position="212"/>
        <end position="234"/>
    </location>
</feature>
<feature type="transmembrane region" description="Helical" evidence="1">
    <location>
        <begin position="180"/>
        <end position="200"/>
    </location>
</feature>
<dbReference type="Pfam" id="PF19896">
    <property type="entry name" value="DUF6369"/>
    <property type="match status" value="1"/>
</dbReference>
<organism evidence="2 3">
    <name type="scientific">Postechiella marina</name>
    <dbReference type="NCBI Taxonomy" id="943941"/>
    <lineage>
        <taxon>Bacteria</taxon>
        <taxon>Pseudomonadati</taxon>
        <taxon>Bacteroidota</taxon>
        <taxon>Flavobacteriia</taxon>
        <taxon>Flavobacteriales</taxon>
        <taxon>Flavobacteriaceae</taxon>
        <taxon>Postechiella</taxon>
    </lineage>
</organism>
<feature type="transmembrane region" description="Helical" evidence="1">
    <location>
        <begin position="78"/>
        <end position="101"/>
    </location>
</feature>
<dbReference type="Proteomes" id="UP001501496">
    <property type="component" value="Unassembled WGS sequence"/>
</dbReference>
<evidence type="ECO:0000313" key="2">
    <source>
        <dbReference type="EMBL" id="GAA4233947.1"/>
    </source>
</evidence>
<feature type="transmembrane region" description="Helical" evidence="1">
    <location>
        <begin position="305"/>
        <end position="324"/>
    </location>
</feature>
<comment type="caution">
    <text evidence="2">The sequence shown here is derived from an EMBL/GenBank/DDBJ whole genome shotgun (WGS) entry which is preliminary data.</text>
</comment>
<dbReference type="InterPro" id="IPR045949">
    <property type="entry name" value="DUF6369"/>
</dbReference>
<proteinExistence type="predicted"/>
<name>A0ABP8C667_9FLAO</name>
<keyword evidence="1" id="KW-1133">Transmembrane helix</keyword>